<reference evidence="2 3" key="1">
    <citation type="journal article" date="2019" name="Microbiol. Resour. Announc.">
        <title>Draft Genome Sequence of Comamonas testosteroni TA441, a Bacterium That Has a Cryptic Phenol Degradation Gene Cluster.</title>
        <authorList>
            <person name="Arai H."/>
            <person name="Ishii M."/>
        </authorList>
    </citation>
    <scope>NUCLEOTIDE SEQUENCE [LARGE SCALE GENOMIC DNA]</scope>
    <source>
        <strain evidence="2 3">TA441</strain>
    </source>
</reference>
<comment type="caution">
    <text evidence="2">The sequence shown here is derived from an EMBL/GenBank/DDBJ whole genome shotgun (WGS) entry which is preliminary data.</text>
</comment>
<evidence type="ECO:0000256" key="1">
    <source>
        <dbReference type="SAM" id="MobiDB-lite"/>
    </source>
</evidence>
<evidence type="ECO:0000313" key="3">
    <source>
        <dbReference type="Proteomes" id="UP000323105"/>
    </source>
</evidence>
<gene>
    <name evidence="2" type="ORF">CTTA_4463</name>
</gene>
<name>A0A5A7MHY5_COMTE</name>
<dbReference type="EMBL" id="BKBW01000013">
    <property type="protein sequence ID" value="GEQ77458.1"/>
    <property type="molecule type" value="Genomic_DNA"/>
</dbReference>
<evidence type="ECO:0000313" key="2">
    <source>
        <dbReference type="EMBL" id="GEQ77458.1"/>
    </source>
</evidence>
<protein>
    <submittedName>
        <fullName evidence="2">Uncharacterized protein</fullName>
    </submittedName>
</protein>
<accession>A0A5A7MHY5</accession>
<feature type="region of interest" description="Disordered" evidence="1">
    <location>
        <begin position="39"/>
        <end position="60"/>
    </location>
</feature>
<sequence>MGFFCDVVAGAAGQGALRPCIECTRGELHHVSSMLTHPSLMSRMHKPDPKLPADSTFPRI</sequence>
<proteinExistence type="predicted"/>
<dbReference type="Proteomes" id="UP000323105">
    <property type="component" value="Unassembled WGS sequence"/>
</dbReference>
<organism evidence="2 3">
    <name type="scientific">Comamonas testosteroni</name>
    <name type="common">Pseudomonas testosteroni</name>
    <dbReference type="NCBI Taxonomy" id="285"/>
    <lineage>
        <taxon>Bacteria</taxon>
        <taxon>Pseudomonadati</taxon>
        <taxon>Pseudomonadota</taxon>
        <taxon>Betaproteobacteria</taxon>
        <taxon>Burkholderiales</taxon>
        <taxon>Comamonadaceae</taxon>
        <taxon>Comamonas</taxon>
    </lineage>
</organism>
<dbReference type="AlphaFoldDB" id="A0A5A7MHY5"/>